<keyword evidence="2" id="KW-1185">Reference proteome</keyword>
<dbReference type="Proteomes" id="UP000723463">
    <property type="component" value="Unassembled WGS sequence"/>
</dbReference>
<accession>A0A9P6F1R3</accession>
<comment type="caution">
    <text evidence="1">The sequence shown here is derived from an EMBL/GenBank/DDBJ whole genome shotgun (WGS) entry which is preliminary data.</text>
</comment>
<organism evidence="1 2">
    <name type="scientific">Mortierella hygrophila</name>
    <dbReference type="NCBI Taxonomy" id="979708"/>
    <lineage>
        <taxon>Eukaryota</taxon>
        <taxon>Fungi</taxon>
        <taxon>Fungi incertae sedis</taxon>
        <taxon>Mucoromycota</taxon>
        <taxon>Mortierellomycotina</taxon>
        <taxon>Mortierellomycetes</taxon>
        <taxon>Mortierellales</taxon>
        <taxon>Mortierellaceae</taxon>
        <taxon>Mortierella</taxon>
    </lineage>
</organism>
<proteinExistence type="predicted"/>
<evidence type="ECO:0000313" key="1">
    <source>
        <dbReference type="EMBL" id="KAF9540896.1"/>
    </source>
</evidence>
<name>A0A9P6F1R3_9FUNG</name>
<dbReference type="EMBL" id="JAAAXW010000184">
    <property type="protein sequence ID" value="KAF9540896.1"/>
    <property type="molecule type" value="Genomic_DNA"/>
</dbReference>
<evidence type="ECO:0000313" key="2">
    <source>
        <dbReference type="Proteomes" id="UP000723463"/>
    </source>
</evidence>
<gene>
    <name evidence="1" type="ORF">EC957_003643</name>
</gene>
<reference evidence="1" key="1">
    <citation type="journal article" date="2020" name="Fungal Divers.">
        <title>Resolving the Mortierellaceae phylogeny through synthesis of multi-gene phylogenetics and phylogenomics.</title>
        <authorList>
            <person name="Vandepol N."/>
            <person name="Liber J."/>
            <person name="Desiro A."/>
            <person name="Na H."/>
            <person name="Kennedy M."/>
            <person name="Barry K."/>
            <person name="Grigoriev I.V."/>
            <person name="Miller A.N."/>
            <person name="O'Donnell K."/>
            <person name="Stajich J.E."/>
            <person name="Bonito G."/>
        </authorList>
    </citation>
    <scope>NUCLEOTIDE SEQUENCE</scope>
    <source>
        <strain evidence="1">NRRL 2591</strain>
    </source>
</reference>
<protein>
    <submittedName>
        <fullName evidence="1">Uncharacterized protein</fullName>
    </submittedName>
</protein>
<dbReference type="AlphaFoldDB" id="A0A9P6F1R3"/>
<sequence length="120" mass="13840">MSGVVDVEDDQRRHRLLFDRISTLVGLERLTITGIGAVRAPRPQFRISHGLDALSCLKNLYYLNVSDTKQRLELSDVRWIIDSWLKLCIVEGSLYRDDRDQDLLLQELLGQHNITIKNHG</sequence>